<feature type="transmembrane region" description="Helical" evidence="7">
    <location>
        <begin position="253"/>
        <end position="274"/>
    </location>
</feature>
<dbReference type="RefSeq" id="WP_177217362.1">
    <property type="nucleotide sequence ID" value="NZ_FONY01000020.1"/>
</dbReference>
<evidence type="ECO:0000256" key="7">
    <source>
        <dbReference type="SAM" id="Phobius"/>
    </source>
</evidence>
<dbReference type="AlphaFoldDB" id="A0A1I2GX19"/>
<dbReference type="Gene3D" id="1.20.1250.20">
    <property type="entry name" value="MFS general substrate transporter like domains"/>
    <property type="match status" value="2"/>
</dbReference>
<dbReference type="PANTHER" id="PTHR23517:SF3">
    <property type="entry name" value="INTEGRAL MEMBRANE TRANSPORT PROTEIN"/>
    <property type="match status" value="1"/>
</dbReference>
<dbReference type="InterPro" id="IPR005829">
    <property type="entry name" value="Sugar_transporter_CS"/>
</dbReference>
<evidence type="ECO:0000313" key="10">
    <source>
        <dbReference type="Proteomes" id="UP000199513"/>
    </source>
</evidence>
<feature type="transmembrane region" description="Helical" evidence="7">
    <location>
        <begin position="74"/>
        <end position="92"/>
    </location>
</feature>
<keyword evidence="2" id="KW-0813">Transport</keyword>
<dbReference type="InterPro" id="IPR036259">
    <property type="entry name" value="MFS_trans_sf"/>
</dbReference>
<keyword evidence="10" id="KW-1185">Reference proteome</keyword>
<feature type="transmembrane region" description="Helical" evidence="7">
    <location>
        <begin position="310"/>
        <end position="329"/>
    </location>
</feature>
<dbReference type="PROSITE" id="PS00216">
    <property type="entry name" value="SUGAR_TRANSPORT_1"/>
    <property type="match status" value="1"/>
</dbReference>
<dbReference type="Pfam" id="PF07690">
    <property type="entry name" value="MFS_1"/>
    <property type="match status" value="2"/>
</dbReference>
<name>A0A1I2GX19_9BACT</name>
<feature type="domain" description="Major facilitator superfamily (MFS) profile" evidence="8">
    <location>
        <begin position="1"/>
        <end position="187"/>
    </location>
</feature>
<evidence type="ECO:0000313" key="9">
    <source>
        <dbReference type="EMBL" id="SFF21111.1"/>
    </source>
</evidence>
<feature type="transmembrane region" description="Helical" evidence="7">
    <location>
        <begin position="7"/>
        <end position="23"/>
    </location>
</feature>
<keyword evidence="6 7" id="KW-0472">Membrane</keyword>
<proteinExistence type="predicted"/>
<feature type="transmembrane region" description="Helical" evidence="7">
    <location>
        <begin position="223"/>
        <end position="247"/>
    </location>
</feature>
<keyword evidence="5 7" id="KW-1133">Transmembrane helix</keyword>
<evidence type="ECO:0000256" key="5">
    <source>
        <dbReference type="ARBA" id="ARBA00022989"/>
    </source>
</evidence>
<feature type="transmembrane region" description="Helical" evidence="7">
    <location>
        <begin position="286"/>
        <end position="304"/>
    </location>
</feature>
<reference evidence="10" key="1">
    <citation type="submission" date="2016-10" db="EMBL/GenBank/DDBJ databases">
        <authorList>
            <person name="Varghese N."/>
            <person name="Submissions S."/>
        </authorList>
    </citation>
    <scope>NUCLEOTIDE SEQUENCE [LARGE SCALE GENOMIC DNA]</scope>
    <source>
        <strain>GEY</strain>
        <strain evidence="10">DSM 9560</strain>
    </source>
</reference>
<evidence type="ECO:0000256" key="4">
    <source>
        <dbReference type="ARBA" id="ARBA00022692"/>
    </source>
</evidence>
<gene>
    <name evidence="9" type="ORF">SAMN04488541_102037</name>
</gene>
<accession>A0A1I2GX19</accession>
<organism evidence="9 10">
    <name type="scientific">Thermoflexibacter ruber</name>
    <dbReference type="NCBI Taxonomy" id="1003"/>
    <lineage>
        <taxon>Bacteria</taxon>
        <taxon>Pseudomonadati</taxon>
        <taxon>Bacteroidota</taxon>
        <taxon>Cytophagia</taxon>
        <taxon>Cytophagales</taxon>
        <taxon>Thermoflexibacteraceae</taxon>
        <taxon>Thermoflexibacter</taxon>
    </lineage>
</organism>
<dbReference type="InterPro" id="IPR050171">
    <property type="entry name" value="MFS_Transporters"/>
</dbReference>
<feature type="transmembrane region" description="Helical" evidence="7">
    <location>
        <begin position="350"/>
        <end position="368"/>
    </location>
</feature>
<keyword evidence="3" id="KW-1003">Cell membrane</keyword>
<feature type="transmembrane region" description="Helical" evidence="7">
    <location>
        <begin position="161"/>
        <end position="183"/>
    </location>
</feature>
<dbReference type="InterPro" id="IPR011701">
    <property type="entry name" value="MFS"/>
</dbReference>
<feature type="transmembrane region" description="Helical" evidence="7">
    <location>
        <begin position="374"/>
        <end position="394"/>
    </location>
</feature>
<comment type="subcellular location">
    <subcellularLocation>
        <location evidence="1">Cell membrane</location>
        <topology evidence="1">Multi-pass membrane protein</topology>
    </subcellularLocation>
</comment>
<dbReference type="STRING" id="1003.SAMN04488541_102037"/>
<evidence type="ECO:0000256" key="6">
    <source>
        <dbReference type="ARBA" id="ARBA00023136"/>
    </source>
</evidence>
<dbReference type="InterPro" id="IPR020846">
    <property type="entry name" value="MFS_dom"/>
</dbReference>
<evidence type="ECO:0000259" key="8">
    <source>
        <dbReference type="PROSITE" id="PS50850"/>
    </source>
</evidence>
<evidence type="ECO:0000256" key="1">
    <source>
        <dbReference type="ARBA" id="ARBA00004651"/>
    </source>
</evidence>
<dbReference type="Proteomes" id="UP000199513">
    <property type="component" value="Unassembled WGS sequence"/>
</dbReference>
<dbReference type="EMBL" id="FONY01000020">
    <property type="protein sequence ID" value="SFF21111.1"/>
    <property type="molecule type" value="Genomic_DNA"/>
</dbReference>
<sequence length="407" mass="45023">MQNKSQIALLTLINALVGSLLGIERSIMPMLAEQQFGIKNNMLLLAFIMAFGVSKMTVNYWGGKWAMKVSRKKLLLIGWYLAIPVPFLLIFAQSWWWILLANVFLGLQQGLAWSMTLLMKIELAGEKNRGLVAGLNEFAGYTALALSAYLSALIAKEYNVFPYPFFLAGAIVAVALLLSTLWVKEISKSQEKSQTIDLQNNKTYFACSVNCIIEIFQQKNQRAVVIAGLVNNLNDALAWGVFPVLLISKGFDLEQIGLIAAVYPLTWGIFQLFTGKWSDSYGRKPLMVWGMALQGIVLLLFAWANTFISFAFLSAVLGLGTAMVYPVFVAAIADNALPSQKAIQLGVYRFWRDGGFVVGALLSALLLIKFEVGITITIIGLLTSLTGVYIQWNFKSYSIKNVKYATS</sequence>
<dbReference type="SUPFAM" id="SSF103473">
    <property type="entry name" value="MFS general substrate transporter"/>
    <property type="match status" value="2"/>
</dbReference>
<feature type="transmembrane region" description="Helical" evidence="7">
    <location>
        <begin position="131"/>
        <end position="155"/>
    </location>
</feature>
<protein>
    <submittedName>
        <fullName evidence="9">Predicted arabinose efflux permease, MFS family</fullName>
    </submittedName>
</protein>
<feature type="domain" description="Major facilitator superfamily (MFS) profile" evidence="8">
    <location>
        <begin position="220"/>
        <end position="407"/>
    </location>
</feature>
<dbReference type="PROSITE" id="PS50850">
    <property type="entry name" value="MFS"/>
    <property type="match status" value="2"/>
</dbReference>
<feature type="transmembrane region" description="Helical" evidence="7">
    <location>
        <begin position="43"/>
        <end position="62"/>
    </location>
</feature>
<evidence type="ECO:0000256" key="2">
    <source>
        <dbReference type="ARBA" id="ARBA00022448"/>
    </source>
</evidence>
<dbReference type="GO" id="GO:0022857">
    <property type="term" value="F:transmembrane transporter activity"/>
    <property type="evidence" value="ECO:0007669"/>
    <property type="project" value="InterPro"/>
</dbReference>
<keyword evidence="4 7" id="KW-0812">Transmembrane</keyword>
<evidence type="ECO:0000256" key="3">
    <source>
        <dbReference type="ARBA" id="ARBA00022475"/>
    </source>
</evidence>
<dbReference type="GO" id="GO:0005886">
    <property type="term" value="C:plasma membrane"/>
    <property type="evidence" value="ECO:0007669"/>
    <property type="project" value="UniProtKB-SubCell"/>
</dbReference>
<feature type="transmembrane region" description="Helical" evidence="7">
    <location>
        <begin position="98"/>
        <end position="119"/>
    </location>
</feature>
<dbReference type="PANTHER" id="PTHR23517">
    <property type="entry name" value="RESISTANCE PROTEIN MDTM, PUTATIVE-RELATED-RELATED"/>
    <property type="match status" value="1"/>
</dbReference>